<keyword evidence="1" id="KW-0472">Membrane</keyword>
<proteinExistence type="predicted"/>
<name>A0A481ZCT1_9VIRU</name>
<sequence>MEKRKNKRMKELNKLDKFIKAKESHILYDVLVVYYLLMTFLLAIFPILTDDFSLWNTLKTIFNIIIWFIYIPSVSMGLIFFTIYVLCGINIILTEECSNIIVVMIIINFFVSIVKDIFIHLIEKYCIT</sequence>
<feature type="transmembrane region" description="Helical" evidence="1">
    <location>
        <begin position="26"/>
        <end position="48"/>
    </location>
</feature>
<gene>
    <name evidence="2" type="ORF">LCPAC406_00670</name>
</gene>
<feature type="transmembrane region" description="Helical" evidence="1">
    <location>
        <begin position="60"/>
        <end position="93"/>
    </location>
</feature>
<evidence type="ECO:0008006" key="3">
    <source>
        <dbReference type="Google" id="ProtNLM"/>
    </source>
</evidence>
<keyword evidence="1" id="KW-0812">Transmembrane</keyword>
<dbReference type="EMBL" id="MK500604">
    <property type="protein sequence ID" value="QBK93753.1"/>
    <property type="molecule type" value="Genomic_DNA"/>
</dbReference>
<feature type="transmembrane region" description="Helical" evidence="1">
    <location>
        <begin position="100"/>
        <end position="122"/>
    </location>
</feature>
<reference evidence="2" key="1">
    <citation type="journal article" date="2019" name="MBio">
        <title>Virus Genomes from Deep Sea Sediments Expand the Ocean Megavirome and Support Independent Origins of Viral Gigantism.</title>
        <authorList>
            <person name="Backstrom D."/>
            <person name="Yutin N."/>
            <person name="Jorgensen S.L."/>
            <person name="Dharamshi J."/>
            <person name="Homa F."/>
            <person name="Zaremba-Niedwiedzka K."/>
            <person name="Spang A."/>
            <person name="Wolf Y.I."/>
            <person name="Koonin E.V."/>
            <person name="Ettema T.J."/>
        </authorList>
    </citation>
    <scope>NUCLEOTIDE SEQUENCE</scope>
</reference>
<accession>A0A481ZCT1</accession>
<organism evidence="2">
    <name type="scientific">Pithovirus LCPAC406</name>
    <dbReference type="NCBI Taxonomy" id="2506599"/>
    <lineage>
        <taxon>Viruses</taxon>
        <taxon>Pithoviruses</taxon>
    </lineage>
</organism>
<evidence type="ECO:0000313" key="2">
    <source>
        <dbReference type="EMBL" id="QBK93753.1"/>
    </source>
</evidence>
<evidence type="ECO:0000256" key="1">
    <source>
        <dbReference type="SAM" id="Phobius"/>
    </source>
</evidence>
<keyword evidence="1" id="KW-1133">Transmembrane helix</keyword>
<protein>
    <recommendedName>
        <fullName evidence="3">Transmembrane protein</fullName>
    </recommendedName>
</protein>